<dbReference type="GO" id="GO:0032991">
    <property type="term" value="C:protein-containing complex"/>
    <property type="evidence" value="ECO:0007669"/>
    <property type="project" value="TreeGrafter"/>
</dbReference>
<dbReference type="Proteomes" id="UP000076798">
    <property type="component" value="Unassembled WGS sequence"/>
</dbReference>
<dbReference type="PANTHER" id="PTHR14614:SF109">
    <property type="entry name" value="RIBOSOMAL LYSINE N-METHYLTRANSFERASE 5"/>
    <property type="match status" value="1"/>
</dbReference>
<sequence length="346" mass="38132">MPLPSFQNLISLPDDSVPVTDADEEVFLLYTRLASDPLAEDEDDHKHAFHGLGFVDSHHDIINLSIPIPSLISASVAVGETTSGKKSGRKQKNRSISSKGSAERTIEIELFQDMTALRSRPGETGSVLWQASVVLAQIVLTQYQDRRLDVPHLFDRSKLATSHILELGAGIGLLSVILSPLVQHYTATDLEPLLPLIRKNIMHNLPAGKGSSPQGGSKHTHTPPNLNTNPKVSVDSCDWIALHQTPESSRHRYFTLTNSDTVDLLIAVDCIYNPALVPPLVSTLNHYANPGHTAVLVMVELRAEDVISDFLDQWLKSGEWKVWRIGGDLFHPRYACWVGWKGVSEA</sequence>
<dbReference type="Gene3D" id="3.40.50.150">
    <property type="entry name" value="Vaccinia Virus protein VP39"/>
    <property type="match status" value="1"/>
</dbReference>
<dbReference type="GO" id="GO:0005829">
    <property type="term" value="C:cytosol"/>
    <property type="evidence" value="ECO:0007669"/>
    <property type="project" value="TreeGrafter"/>
</dbReference>
<reference evidence="2 3" key="1">
    <citation type="journal article" date="2016" name="Mol. Biol. Evol.">
        <title>Comparative Genomics of Early-Diverging Mushroom-Forming Fungi Provides Insights into the Origins of Lignocellulose Decay Capabilities.</title>
        <authorList>
            <person name="Nagy L.G."/>
            <person name="Riley R."/>
            <person name="Tritt A."/>
            <person name="Adam C."/>
            <person name="Daum C."/>
            <person name="Floudas D."/>
            <person name="Sun H."/>
            <person name="Yadav J.S."/>
            <person name="Pangilinan J."/>
            <person name="Larsson K.H."/>
            <person name="Matsuura K."/>
            <person name="Barry K."/>
            <person name="Labutti K."/>
            <person name="Kuo R."/>
            <person name="Ohm R.A."/>
            <person name="Bhattacharya S.S."/>
            <person name="Shirouzu T."/>
            <person name="Yoshinaga Y."/>
            <person name="Martin F.M."/>
            <person name="Grigoriev I.V."/>
            <person name="Hibbett D.S."/>
        </authorList>
    </citation>
    <scope>NUCLEOTIDE SEQUENCE [LARGE SCALE GENOMIC DNA]</scope>
    <source>
        <strain evidence="2 3">HHB10207 ss-3</strain>
    </source>
</reference>
<dbReference type="STRING" id="1314776.A0A166HZN1"/>
<accession>A0A166HZN1</accession>
<feature type="region of interest" description="Disordered" evidence="1">
    <location>
        <begin position="205"/>
        <end position="230"/>
    </location>
</feature>
<gene>
    <name evidence="2" type="ORF">SISSUDRAFT_1014802</name>
</gene>
<evidence type="ECO:0000313" key="3">
    <source>
        <dbReference type="Proteomes" id="UP000076798"/>
    </source>
</evidence>
<dbReference type="InterPro" id="IPR029063">
    <property type="entry name" value="SAM-dependent_MTases_sf"/>
</dbReference>
<evidence type="ECO:0000256" key="1">
    <source>
        <dbReference type="SAM" id="MobiDB-lite"/>
    </source>
</evidence>
<dbReference type="GO" id="GO:0008757">
    <property type="term" value="F:S-adenosylmethionine-dependent methyltransferase activity"/>
    <property type="evidence" value="ECO:0007669"/>
    <property type="project" value="UniProtKB-ARBA"/>
</dbReference>
<dbReference type="InterPro" id="IPR019410">
    <property type="entry name" value="Methyltransf_16"/>
</dbReference>
<keyword evidence="3" id="KW-1185">Reference proteome</keyword>
<evidence type="ECO:0000313" key="2">
    <source>
        <dbReference type="EMBL" id="KZT43238.1"/>
    </source>
</evidence>
<dbReference type="Pfam" id="PF10294">
    <property type="entry name" value="Methyltransf_16"/>
    <property type="match status" value="2"/>
</dbReference>
<dbReference type="EMBL" id="KV428009">
    <property type="protein sequence ID" value="KZT43238.1"/>
    <property type="molecule type" value="Genomic_DNA"/>
</dbReference>
<protein>
    <submittedName>
        <fullName evidence="2">Uncharacterized protein</fullName>
    </submittedName>
</protein>
<feature type="compositionally biased region" description="Polar residues" evidence="1">
    <location>
        <begin position="211"/>
        <end position="230"/>
    </location>
</feature>
<organism evidence="2 3">
    <name type="scientific">Sistotremastrum suecicum HHB10207 ss-3</name>
    <dbReference type="NCBI Taxonomy" id="1314776"/>
    <lineage>
        <taxon>Eukaryota</taxon>
        <taxon>Fungi</taxon>
        <taxon>Dikarya</taxon>
        <taxon>Basidiomycota</taxon>
        <taxon>Agaricomycotina</taxon>
        <taxon>Agaricomycetes</taxon>
        <taxon>Sistotremastrales</taxon>
        <taxon>Sistotremastraceae</taxon>
        <taxon>Sistotremastrum</taxon>
    </lineage>
</organism>
<proteinExistence type="predicted"/>
<dbReference type="OrthoDB" id="2529286at2759"/>
<dbReference type="SUPFAM" id="SSF53335">
    <property type="entry name" value="S-adenosyl-L-methionine-dependent methyltransferases"/>
    <property type="match status" value="1"/>
</dbReference>
<dbReference type="PANTHER" id="PTHR14614">
    <property type="entry name" value="HEPATOCELLULAR CARCINOMA-ASSOCIATED ANTIGEN"/>
    <property type="match status" value="1"/>
</dbReference>
<name>A0A166HZN1_9AGAM</name>
<dbReference type="AlphaFoldDB" id="A0A166HZN1"/>